<accession>A0ABZ1D6R9</accession>
<dbReference type="Pfam" id="PF13949">
    <property type="entry name" value="ALIX_LYPXL_bnd"/>
    <property type="match status" value="1"/>
</dbReference>
<feature type="compositionally biased region" description="Low complexity" evidence="7">
    <location>
        <begin position="863"/>
        <end position="883"/>
    </location>
</feature>
<dbReference type="Gene3D" id="1.25.40.280">
    <property type="entry name" value="alix/aip1 like domains"/>
    <property type="match status" value="1"/>
</dbReference>
<feature type="compositionally biased region" description="Polar residues" evidence="7">
    <location>
        <begin position="776"/>
        <end position="788"/>
    </location>
</feature>
<comment type="subcellular location">
    <subcellularLocation>
        <location evidence="2">Cytoplasm</location>
    </subcellularLocation>
    <subcellularLocation>
        <location evidence="1">Endosome</location>
    </subcellularLocation>
</comment>
<name>A0ABZ1D6R9_9TREE</name>
<dbReference type="PROSITE" id="PS51180">
    <property type="entry name" value="BRO1"/>
    <property type="match status" value="1"/>
</dbReference>
<protein>
    <recommendedName>
        <fullName evidence="5">BRO domain-containing protein 1</fullName>
    </recommendedName>
</protein>
<dbReference type="InterPro" id="IPR004328">
    <property type="entry name" value="BRO1_dom"/>
</dbReference>
<evidence type="ECO:0000256" key="5">
    <source>
        <dbReference type="ARBA" id="ARBA00041284"/>
    </source>
</evidence>
<dbReference type="SMART" id="SM01041">
    <property type="entry name" value="BRO1"/>
    <property type="match status" value="1"/>
</dbReference>
<evidence type="ECO:0000256" key="6">
    <source>
        <dbReference type="SAM" id="Coils"/>
    </source>
</evidence>
<keyword evidence="4" id="KW-0967">Endosome</keyword>
<dbReference type="Pfam" id="PF03097">
    <property type="entry name" value="BRO1"/>
    <property type="match status" value="1"/>
</dbReference>
<feature type="compositionally biased region" description="Pro residues" evidence="7">
    <location>
        <begin position="930"/>
        <end position="946"/>
    </location>
</feature>
<evidence type="ECO:0000313" key="10">
    <source>
        <dbReference type="Proteomes" id="UP001329825"/>
    </source>
</evidence>
<evidence type="ECO:0000256" key="7">
    <source>
        <dbReference type="SAM" id="MobiDB-lite"/>
    </source>
</evidence>
<dbReference type="Gene3D" id="1.20.120.560">
    <property type="entry name" value="alix/aip1 in complex with the ypdl late domain"/>
    <property type="match status" value="1"/>
</dbReference>
<evidence type="ECO:0000313" key="9">
    <source>
        <dbReference type="EMBL" id="WRT68646.1"/>
    </source>
</evidence>
<organism evidence="9 10">
    <name type="scientific">Kwoniella shivajii</name>
    <dbReference type="NCBI Taxonomy" id="564305"/>
    <lineage>
        <taxon>Eukaryota</taxon>
        <taxon>Fungi</taxon>
        <taxon>Dikarya</taxon>
        <taxon>Basidiomycota</taxon>
        <taxon>Agaricomycotina</taxon>
        <taxon>Tremellomycetes</taxon>
        <taxon>Tremellales</taxon>
        <taxon>Cryptococcaceae</taxon>
        <taxon>Kwoniella</taxon>
    </lineage>
</organism>
<dbReference type="Gene3D" id="1.20.140.50">
    <property type="entry name" value="alix/aip1 like domains"/>
    <property type="match status" value="1"/>
</dbReference>
<evidence type="ECO:0000256" key="4">
    <source>
        <dbReference type="ARBA" id="ARBA00022753"/>
    </source>
</evidence>
<dbReference type="InterPro" id="IPR025304">
    <property type="entry name" value="ALIX_V_dom"/>
</dbReference>
<dbReference type="GeneID" id="87957756"/>
<feature type="compositionally biased region" description="Low complexity" evidence="7">
    <location>
        <begin position="1002"/>
        <end position="1044"/>
    </location>
</feature>
<feature type="compositionally biased region" description="Low complexity" evidence="7">
    <location>
        <begin position="974"/>
        <end position="993"/>
    </location>
</feature>
<evidence type="ECO:0000259" key="8">
    <source>
        <dbReference type="PROSITE" id="PS51180"/>
    </source>
</evidence>
<evidence type="ECO:0000256" key="2">
    <source>
        <dbReference type="ARBA" id="ARBA00004496"/>
    </source>
</evidence>
<dbReference type="Proteomes" id="UP001329825">
    <property type="component" value="Chromosome 7"/>
</dbReference>
<dbReference type="RefSeq" id="XP_062793386.1">
    <property type="nucleotide sequence ID" value="XM_062937335.1"/>
</dbReference>
<keyword evidence="10" id="KW-1185">Reference proteome</keyword>
<reference evidence="9 10" key="1">
    <citation type="submission" date="2024-01" db="EMBL/GenBank/DDBJ databases">
        <title>Comparative genomics of Cryptococcus and Kwoniella reveals pathogenesis evolution and contrasting modes of karyotype evolution via chromosome fusion or intercentromeric recombination.</title>
        <authorList>
            <person name="Coelho M.A."/>
            <person name="David-Palma M."/>
            <person name="Shea T."/>
            <person name="Bowers K."/>
            <person name="McGinley-Smith S."/>
            <person name="Mohammad A.W."/>
            <person name="Gnirke A."/>
            <person name="Yurkov A.M."/>
            <person name="Nowrousian M."/>
            <person name="Sun S."/>
            <person name="Cuomo C.A."/>
            <person name="Heitman J."/>
        </authorList>
    </citation>
    <scope>NUCLEOTIDE SEQUENCE [LARGE SCALE GENOMIC DNA]</scope>
    <source>
        <strain evidence="9">CBS 11374</strain>
    </source>
</reference>
<dbReference type="PANTHER" id="PTHR23030">
    <property type="entry name" value="PCD6 INTERACTING PROTEIN-RELATED"/>
    <property type="match status" value="1"/>
</dbReference>
<feature type="domain" description="BRO1" evidence="8">
    <location>
        <begin position="6"/>
        <end position="406"/>
    </location>
</feature>
<feature type="compositionally biased region" description="Low complexity" evidence="7">
    <location>
        <begin position="907"/>
        <end position="929"/>
    </location>
</feature>
<feature type="compositionally biased region" description="Polar residues" evidence="7">
    <location>
        <begin position="840"/>
        <end position="852"/>
    </location>
</feature>
<dbReference type="EMBL" id="CP141887">
    <property type="protein sequence ID" value="WRT68646.1"/>
    <property type="molecule type" value="Genomic_DNA"/>
</dbReference>
<keyword evidence="3" id="KW-0963">Cytoplasm</keyword>
<feature type="region of interest" description="Disordered" evidence="7">
    <location>
        <begin position="759"/>
        <end position="1044"/>
    </location>
</feature>
<feature type="coiled-coil region" evidence="6">
    <location>
        <begin position="460"/>
        <end position="494"/>
    </location>
</feature>
<feature type="compositionally biased region" description="Basic and acidic residues" evidence="7">
    <location>
        <begin position="759"/>
        <end position="770"/>
    </location>
</feature>
<evidence type="ECO:0000256" key="1">
    <source>
        <dbReference type="ARBA" id="ARBA00004177"/>
    </source>
</evidence>
<keyword evidence="6" id="KW-0175">Coiled coil</keyword>
<sequence>MAFQSPLISIPRKTTQDVDWAGPIRSIIAHSYGEDPNTYGEECSVLQRCRQDAVRGAGSDQTARDLLYKYFGQLELLELRFAEIKVPFIWNDAFTDKPTTQTSLAFEKASIIHLISSVLSSLAQAPSRSDPEGLKRAYYNTRASAGMLTYINENFLHAPSIDLSRDVVHLCIGIMSAQSTEIFTGKLVDEKKSAALISRSANSTAAMYNTAVEEMKEFQGKGVFDRNWLYILQIKSKLFGSLTQYYRGIADSSSGKHGTALVRFKLADTMAQDASRQSQTFNYAFVSTSTPTLPHDAATSLLEITKAHMTVCAEAKEQAVKDNDLIYHEVLPSEASLPQIEKLPPSPPITIQEVYGNPDVTKLIGPDIFLRLIPLAVHESASVYSEEKAKVVRSEVERVELSEGELRAGLEHLGLPGLVSQWDKLADDDQVDGEGDVEISGQVRRLAEDISRGGSVENSLRQLDSERETCEREFRELSALLDNESRECERMRAKYTPQFTQPPSGPQTANLRSNIASNLSALSSAGQSDSHLHTIWRDIQPRLTLLSSGESGLERAAAQAASGKKSAPVNQGISLLDLQEDEGTKKGLGDQEKEELKKAAADAGERLDRLGKIRRERDEVLKDLKEKIQNDDVSNLLLLNRRSSGVEPQLFAAELEKFRPYQSRLAAAVQASTSILQELEMLVRQVEKGKGVKELQKGNKDRSKRIREWERKLIEAGEGWAEIQAGLGKGLTYYDSLARVLDDLKREVNGFVRNRENERNRSVGEIETRQRIGSPPIQSNSKPSTGTRSLEERLASLSVDRSTSAYSPAPSFPPPPRHAPTPSFPPPPPSKPTNPYDFGSLSNIPSPFSTSSPAHQAPPPPQAQGAYGSSSYSYASPAAQQSNPYPPPPQQQTNPYPPPPTQPPRPATQSYGSYGSSSQSSYGTPNQSYPAPPPQSQYTSPPPPTQPSYSQHNYSQPPPQPSYPSQPSYPAPPKQTHSQQGYYPSPPQDQGYSSPPPPPQQYPNYAPPTGQGYQSSLSQQQNGQGYGHQQAGYQQQQQGGYQYR</sequence>
<proteinExistence type="predicted"/>
<evidence type="ECO:0000256" key="3">
    <source>
        <dbReference type="ARBA" id="ARBA00022490"/>
    </source>
</evidence>
<feature type="compositionally biased region" description="Pro residues" evidence="7">
    <location>
        <begin position="810"/>
        <end position="832"/>
    </location>
</feature>
<dbReference type="CDD" id="cd09242">
    <property type="entry name" value="BRO1_ScBro1_like"/>
    <property type="match status" value="1"/>
</dbReference>
<feature type="compositionally biased region" description="Pro residues" evidence="7">
    <location>
        <begin position="956"/>
        <end position="973"/>
    </location>
</feature>
<feature type="compositionally biased region" description="Pro residues" evidence="7">
    <location>
        <begin position="884"/>
        <end position="906"/>
    </location>
</feature>
<gene>
    <name evidence="9" type="ORF">IL334_005625</name>
</gene>
<dbReference type="InterPro" id="IPR038499">
    <property type="entry name" value="BRO1_sf"/>
</dbReference>
<dbReference type="PANTHER" id="PTHR23030:SF30">
    <property type="entry name" value="TYROSINE-PROTEIN PHOSPHATASE NON-RECEPTOR TYPE 23"/>
    <property type="match status" value="1"/>
</dbReference>